<dbReference type="AlphaFoldDB" id="A0A1H8CZH1"/>
<organism evidence="6 7">
    <name type="scientific">Lihuaxuella thermophila</name>
    <dbReference type="NCBI Taxonomy" id="1173111"/>
    <lineage>
        <taxon>Bacteria</taxon>
        <taxon>Bacillati</taxon>
        <taxon>Bacillota</taxon>
        <taxon>Bacilli</taxon>
        <taxon>Bacillales</taxon>
        <taxon>Thermoactinomycetaceae</taxon>
        <taxon>Lihuaxuella</taxon>
    </lineage>
</organism>
<dbReference type="InterPro" id="IPR029056">
    <property type="entry name" value="Ribokinase-like"/>
</dbReference>
<protein>
    <submittedName>
        <fullName evidence="6">2-dehydro-3-deoxygluconokinase</fullName>
    </submittedName>
</protein>
<keyword evidence="7" id="KW-1185">Reference proteome</keyword>
<dbReference type="GO" id="GO:0005829">
    <property type="term" value="C:cytosol"/>
    <property type="evidence" value="ECO:0007669"/>
    <property type="project" value="TreeGrafter"/>
</dbReference>
<comment type="similarity">
    <text evidence="1 4">Belongs to the carbohydrate kinase PfkB family.</text>
</comment>
<dbReference type="GO" id="GO:0008865">
    <property type="term" value="F:fructokinase activity"/>
    <property type="evidence" value="ECO:0007669"/>
    <property type="project" value="UniProtKB-ARBA"/>
</dbReference>
<reference evidence="6 7" key="1">
    <citation type="submission" date="2016-10" db="EMBL/GenBank/DDBJ databases">
        <authorList>
            <person name="de Groot N.N."/>
        </authorList>
    </citation>
    <scope>NUCLEOTIDE SEQUENCE [LARGE SCALE GENOMIC DNA]</scope>
    <source>
        <strain evidence="6 7">DSM 46701</strain>
    </source>
</reference>
<dbReference type="InterPro" id="IPR002139">
    <property type="entry name" value="Ribo/fructo_kinase"/>
</dbReference>
<evidence type="ECO:0000256" key="3">
    <source>
        <dbReference type="ARBA" id="ARBA00022777"/>
    </source>
</evidence>
<keyword evidence="2 4" id="KW-0808">Transferase</keyword>
<sequence>MQMDVVTIGETMVMFTPQTTGLLRYAKNFTLSYAGAETNVAIGLSRLGHRVGWISQVGQDELGESLISFVRGEGIDVSQVKKHPTAPTGLYIKEYLNQKEVRIYYYRHQSAASMMDRRNIDTDYISRAKFLHITGITPALSGSCREMIFEAIDAAKVHGVKVVFDPNYRAKLWDAETAKPVLLEIAARSDIILPGIDEARLLLGKSDPEEIANDLFHLGAQLVVVKLGPEGAYYQSKKEVGFVAGFPVDEVVDPVGAGDAFAAGFLSGLLEGLSLESAVQRGNAAGALVVMVRGDYEGLPQRETLMRFMKASGQDVLR</sequence>
<evidence type="ECO:0000259" key="5">
    <source>
        <dbReference type="Pfam" id="PF00294"/>
    </source>
</evidence>
<dbReference type="GO" id="GO:0019698">
    <property type="term" value="P:D-galacturonate catabolic process"/>
    <property type="evidence" value="ECO:0007669"/>
    <property type="project" value="TreeGrafter"/>
</dbReference>
<dbReference type="Gene3D" id="3.40.1190.20">
    <property type="match status" value="1"/>
</dbReference>
<dbReference type="STRING" id="1173111.SAMN05444955_104205"/>
<dbReference type="PROSITE" id="PS00584">
    <property type="entry name" value="PFKB_KINASES_2"/>
    <property type="match status" value="1"/>
</dbReference>
<evidence type="ECO:0000256" key="1">
    <source>
        <dbReference type="ARBA" id="ARBA00010688"/>
    </source>
</evidence>
<accession>A0A1H8CZH1</accession>
<dbReference type="PRINTS" id="PR00990">
    <property type="entry name" value="RIBOKINASE"/>
</dbReference>
<evidence type="ECO:0000256" key="4">
    <source>
        <dbReference type="RuleBase" id="RU003704"/>
    </source>
</evidence>
<evidence type="ECO:0000313" key="7">
    <source>
        <dbReference type="Proteomes" id="UP000199695"/>
    </source>
</evidence>
<dbReference type="PANTHER" id="PTHR43085">
    <property type="entry name" value="HEXOKINASE FAMILY MEMBER"/>
    <property type="match status" value="1"/>
</dbReference>
<dbReference type="GO" id="GO:0006000">
    <property type="term" value="P:fructose metabolic process"/>
    <property type="evidence" value="ECO:0007669"/>
    <property type="project" value="UniProtKB-ARBA"/>
</dbReference>
<dbReference type="CDD" id="cd01166">
    <property type="entry name" value="KdgK"/>
    <property type="match status" value="1"/>
</dbReference>
<dbReference type="PANTHER" id="PTHR43085:SF15">
    <property type="entry name" value="2-DEHYDRO-3-DEOXYGLUCONOKINASE"/>
    <property type="match status" value="1"/>
</dbReference>
<dbReference type="GO" id="GO:0042840">
    <property type="term" value="P:D-glucuronate catabolic process"/>
    <property type="evidence" value="ECO:0007669"/>
    <property type="project" value="TreeGrafter"/>
</dbReference>
<dbReference type="InterPro" id="IPR011611">
    <property type="entry name" value="PfkB_dom"/>
</dbReference>
<keyword evidence="3 4" id="KW-0418">Kinase</keyword>
<dbReference type="EMBL" id="FOCQ01000004">
    <property type="protein sequence ID" value="SEN00385.1"/>
    <property type="molecule type" value="Genomic_DNA"/>
</dbReference>
<dbReference type="Pfam" id="PF00294">
    <property type="entry name" value="PfkB"/>
    <property type="match status" value="1"/>
</dbReference>
<evidence type="ECO:0000256" key="2">
    <source>
        <dbReference type="ARBA" id="ARBA00022679"/>
    </source>
</evidence>
<name>A0A1H8CZH1_9BACL</name>
<feature type="domain" description="Carbohydrate kinase PfkB" evidence="5">
    <location>
        <begin position="4"/>
        <end position="301"/>
    </location>
</feature>
<dbReference type="GO" id="GO:0006974">
    <property type="term" value="P:DNA damage response"/>
    <property type="evidence" value="ECO:0007669"/>
    <property type="project" value="TreeGrafter"/>
</dbReference>
<gene>
    <name evidence="6" type="ORF">SAMN05444955_104205</name>
</gene>
<dbReference type="Proteomes" id="UP000199695">
    <property type="component" value="Unassembled WGS sequence"/>
</dbReference>
<evidence type="ECO:0000313" key="6">
    <source>
        <dbReference type="EMBL" id="SEN00385.1"/>
    </source>
</evidence>
<dbReference type="GO" id="GO:0008673">
    <property type="term" value="F:2-dehydro-3-deoxygluconokinase activity"/>
    <property type="evidence" value="ECO:0007669"/>
    <property type="project" value="TreeGrafter"/>
</dbReference>
<proteinExistence type="inferred from homology"/>
<dbReference type="SUPFAM" id="SSF53613">
    <property type="entry name" value="Ribokinase-like"/>
    <property type="match status" value="1"/>
</dbReference>
<dbReference type="InterPro" id="IPR050306">
    <property type="entry name" value="PfkB_Carbo_kinase"/>
</dbReference>
<dbReference type="InterPro" id="IPR002173">
    <property type="entry name" value="Carboh/pur_kinase_PfkB_CS"/>
</dbReference>